<proteinExistence type="predicted"/>
<reference evidence="2 3" key="1">
    <citation type="submission" date="2013-04" db="EMBL/GenBank/DDBJ databases">
        <title>Comparative Genomics of Relapsing Fever Spirochetes.</title>
        <authorList>
            <person name="Schwan T.G."/>
            <person name="Raffel S.J."/>
            <person name="Porcella S.F."/>
            <person name="Martens C.A."/>
            <person name="Bruno D.P."/>
            <person name="Ricklefs S.M."/>
            <person name="Barbian K.B."/>
        </authorList>
    </citation>
    <scope>NUCLEOTIDE SEQUENCE</scope>
    <source>
        <strain evidence="2 3">Co53</strain>
        <plasmid evidence="2">unnamed</plasmid>
    </source>
</reference>
<evidence type="ECO:0000313" key="1">
    <source>
        <dbReference type="EMBL" id="AHH10158.1"/>
    </source>
</evidence>
<dbReference type="HOGENOM" id="CLU_1657421_0_0_12"/>
<accession>W5SXE5</accession>
<evidence type="ECO:0000313" key="2">
    <source>
        <dbReference type="EMBL" id="AHH11580.1"/>
    </source>
</evidence>
<dbReference type="EMBL" id="CP005745">
    <property type="protein sequence ID" value="AHH10158.1"/>
    <property type="molecule type" value="Genomic_DNA"/>
</dbReference>
<dbReference type="EMBL" id="CP005759">
    <property type="protein sequence ID" value="AHH11580.1"/>
    <property type="molecule type" value="Genomic_DNA"/>
</dbReference>
<keyword evidence="2" id="KW-0614">Plasmid</keyword>
<organism evidence="2">
    <name type="scientific">Borrelia coriaceae ATCC 43381</name>
    <dbReference type="NCBI Taxonomy" id="1408429"/>
    <lineage>
        <taxon>Bacteria</taxon>
        <taxon>Pseudomonadati</taxon>
        <taxon>Spirochaetota</taxon>
        <taxon>Spirochaetia</taxon>
        <taxon>Spirochaetales</taxon>
        <taxon>Borreliaceae</taxon>
        <taxon>Borrelia</taxon>
    </lineage>
</organism>
<evidence type="ECO:0000313" key="3">
    <source>
        <dbReference type="Proteomes" id="UP000019330"/>
    </source>
</evidence>
<protein>
    <submittedName>
        <fullName evidence="2">Uncharacterized protein</fullName>
    </submittedName>
</protein>
<dbReference type="Gene3D" id="1.20.120.1640">
    <property type="match status" value="1"/>
</dbReference>
<gene>
    <name evidence="1" type="ORF">BCO_0900000</name>
    <name evidence="2" type="ORF">BCO_0900104</name>
</gene>
<sequence length="159" mass="18029">MVFCTSETNAQIRKNAIEKLNKPDLIKDLQTLAESIKDTKPQALINSIESLKQAIEQANLVKDQNTTQAFQTIKDAGEAFITTINIAVTAYIDAFVNITSNFNSNNFIKAAHSFANSAKTFHQEVNIGSSQPYYWCIKSHGFSIRKYYRINKTMCYKFE</sequence>
<geneLocation type="plasmid" evidence="2">
    <name>unnamed</name>
</geneLocation>
<dbReference type="AlphaFoldDB" id="W5SXE5"/>
<name>W5SXE5_9SPIR</name>
<keyword evidence="3" id="KW-1185">Reference proteome</keyword>
<dbReference type="PATRIC" id="fig|1313292.3.peg.1"/>
<dbReference type="Proteomes" id="UP000019330">
    <property type="component" value="Chromosome"/>
</dbReference>
<dbReference type="OrthoDB" id="351359at2"/>